<organism evidence="1">
    <name type="scientific">uncultured marine phage</name>
    <dbReference type="NCBI Taxonomy" id="707152"/>
    <lineage>
        <taxon>Viruses</taxon>
        <taxon>environmental samples</taxon>
    </lineage>
</organism>
<gene>
    <name evidence="1" type="ORF">SLAVMIC_00084</name>
</gene>
<name>A0A8D9CB04_9VIRU</name>
<reference evidence="1" key="1">
    <citation type="submission" date="2021-06" db="EMBL/GenBank/DDBJ databases">
        <authorList>
            <person name="Gannon L."/>
            <person name="Redgwell R T."/>
            <person name="Michniewski S."/>
            <person name="Harrison D C."/>
            <person name="Millard A."/>
        </authorList>
    </citation>
    <scope>NUCLEOTIDE SEQUENCE</scope>
</reference>
<dbReference type="EMBL" id="OU342829">
    <property type="protein sequence ID" value="CAG7579768.1"/>
    <property type="molecule type" value="Genomic_DNA"/>
</dbReference>
<sequence length="60" mass="7163">MDLDEKKVEYLNYLETVCEQHNIMEFDDLINRYLIDVSEVSEEDLNDLSGRIKNEVILKK</sequence>
<proteinExistence type="predicted"/>
<evidence type="ECO:0000313" key="1">
    <source>
        <dbReference type="EMBL" id="CAG7579768.1"/>
    </source>
</evidence>
<accession>A0A8D9CB04</accession>
<protein>
    <submittedName>
        <fullName evidence="1">Uncharacterized protein</fullName>
    </submittedName>
</protein>